<dbReference type="InterPro" id="IPR020941">
    <property type="entry name" value="SUFU-like_domain"/>
</dbReference>
<organism evidence="2 3">
    <name type="scientific">Cellulophaga fucicola</name>
    <dbReference type="NCBI Taxonomy" id="76595"/>
    <lineage>
        <taxon>Bacteria</taxon>
        <taxon>Pseudomonadati</taxon>
        <taxon>Bacteroidota</taxon>
        <taxon>Flavobacteriia</taxon>
        <taxon>Flavobacteriales</taxon>
        <taxon>Flavobacteriaceae</taxon>
        <taxon>Cellulophaga</taxon>
    </lineage>
</organism>
<gene>
    <name evidence="2" type="ORF">SAMN05660313_01777</name>
</gene>
<dbReference type="RefSeq" id="WP_072303419.1">
    <property type="nucleotide sequence ID" value="NZ_FPIY01000002.1"/>
</dbReference>
<evidence type="ECO:0000259" key="1">
    <source>
        <dbReference type="Pfam" id="PF05076"/>
    </source>
</evidence>
<protein>
    <submittedName>
        <fullName evidence="2">Suppressor of fused protein (SUFU)</fullName>
    </submittedName>
</protein>
<feature type="domain" description="Suppressor of fused-like" evidence="1">
    <location>
        <begin position="47"/>
        <end position="215"/>
    </location>
</feature>
<dbReference type="STRING" id="76595.SAMN05660313_01777"/>
<accession>A0A1K1PBK6</accession>
<reference evidence="3" key="1">
    <citation type="submission" date="2016-11" db="EMBL/GenBank/DDBJ databases">
        <authorList>
            <person name="Varghese N."/>
            <person name="Submissions S."/>
        </authorList>
    </citation>
    <scope>NUCLEOTIDE SEQUENCE [LARGE SCALE GENOMIC DNA]</scope>
    <source>
        <strain evidence="3">DSM 24786</strain>
    </source>
</reference>
<dbReference type="AlphaFoldDB" id="A0A1K1PBK6"/>
<dbReference type="PANTHER" id="PTHR10928:SF2">
    <property type="entry name" value="SUPPRESSOR OF FUSED HOMOLOG"/>
    <property type="match status" value="1"/>
</dbReference>
<dbReference type="Proteomes" id="UP000183257">
    <property type="component" value="Unassembled WGS sequence"/>
</dbReference>
<dbReference type="InterPro" id="IPR037181">
    <property type="entry name" value="SUFU_N"/>
</dbReference>
<sequence length="215" mass="24875">MTLEEYKKKYTEEDSVGWDCIDTVVEKIYPEQNPQHFAPQLPFALGGTEPIDGISVYTSNEQETHFHYISYGFSELYYSEESVSEEYSNLGFELTFRLKKYSDEDNINWACNLIQNLGKYVFSKEKWFEEYHLIPANGPIRAAYNTDIIALAFVIDKELGVINTPHGEVQFLQMVGLTTKEYQELKENPSTNKTKGLLDKLKESNPLLITDLERK</sequence>
<keyword evidence="3" id="KW-1185">Reference proteome</keyword>
<dbReference type="OrthoDB" id="9023549at2"/>
<dbReference type="Pfam" id="PF05076">
    <property type="entry name" value="SUFU"/>
    <property type="match status" value="1"/>
</dbReference>
<dbReference type="PANTHER" id="PTHR10928">
    <property type="entry name" value="SUPPRESSOR OF FUSED"/>
    <property type="match status" value="1"/>
</dbReference>
<dbReference type="InterPro" id="IPR007768">
    <property type="entry name" value="Suppressor_of_fused"/>
</dbReference>
<name>A0A1K1PBK6_9FLAO</name>
<dbReference type="EMBL" id="FPIY01000002">
    <property type="protein sequence ID" value="SFW45178.1"/>
    <property type="molecule type" value="Genomic_DNA"/>
</dbReference>
<dbReference type="GO" id="GO:0005737">
    <property type="term" value="C:cytoplasm"/>
    <property type="evidence" value="ECO:0007669"/>
    <property type="project" value="TreeGrafter"/>
</dbReference>
<evidence type="ECO:0000313" key="2">
    <source>
        <dbReference type="EMBL" id="SFW45178.1"/>
    </source>
</evidence>
<dbReference type="SUPFAM" id="SSF103359">
    <property type="entry name" value="Suppressor of Fused, N-terminal domain"/>
    <property type="match status" value="1"/>
</dbReference>
<evidence type="ECO:0000313" key="3">
    <source>
        <dbReference type="Proteomes" id="UP000183257"/>
    </source>
</evidence>
<proteinExistence type="predicted"/>